<evidence type="ECO:0000256" key="1">
    <source>
        <dbReference type="ARBA" id="ARBA00022450"/>
    </source>
</evidence>
<proteinExistence type="inferred from homology"/>
<feature type="domain" description="Carrier" evidence="5">
    <location>
        <begin position="414"/>
        <end position="490"/>
    </location>
</feature>
<dbReference type="InterPro" id="IPR045851">
    <property type="entry name" value="AMP-bd_C_sf"/>
</dbReference>
<dbReference type="InterPro" id="IPR023213">
    <property type="entry name" value="CAT-like_dom_sf"/>
</dbReference>
<gene>
    <name evidence="6" type="ORF">ASPFODRAFT_213295</name>
</gene>
<dbReference type="FunFam" id="1.10.1200.10:FF:000005">
    <property type="entry name" value="Nonribosomal peptide synthetase 1"/>
    <property type="match status" value="1"/>
</dbReference>
<dbReference type="Pfam" id="PF00668">
    <property type="entry name" value="Condensation"/>
    <property type="match status" value="1"/>
</dbReference>
<dbReference type="Gene3D" id="3.30.559.30">
    <property type="entry name" value="Nonribosomal peptide synthetase, condensation domain"/>
    <property type="match status" value="1"/>
</dbReference>
<dbReference type="SMART" id="SM00823">
    <property type="entry name" value="PKS_PP"/>
    <property type="match status" value="1"/>
</dbReference>
<dbReference type="GO" id="GO:0044550">
    <property type="term" value="P:secondary metabolite biosynthetic process"/>
    <property type="evidence" value="ECO:0007669"/>
    <property type="project" value="TreeGrafter"/>
</dbReference>
<dbReference type="CDD" id="cd05918">
    <property type="entry name" value="A_NRPS_SidN3_like"/>
    <property type="match status" value="1"/>
</dbReference>
<dbReference type="InterPro" id="IPR020806">
    <property type="entry name" value="PKS_PP-bd"/>
</dbReference>
<reference evidence="7" key="1">
    <citation type="journal article" date="2017" name="Genome Biol.">
        <title>Comparative genomics reveals high biological diversity and specific adaptations in the industrially and medically important fungal genus Aspergillus.</title>
        <authorList>
            <person name="de Vries R.P."/>
            <person name="Riley R."/>
            <person name="Wiebenga A."/>
            <person name="Aguilar-Osorio G."/>
            <person name="Amillis S."/>
            <person name="Uchima C.A."/>
            <person name="Anderluh G."/>
            <person name="Asadollahi M."/>
            <person name="Askin M."/>
            <person name="Barry K."/>
            <person name="Battaglia E."/>
            <person name="Bayram O."/>
            <person name="Benocci T."/>
            <person name="Braus-Stromeyer S.A."/>
            <person name="Caldana C."/>
            <person name="Canovas D."/>
            <person name="Cerqueira G.C."/>
            <person name="Chen F."/>
            <person name="Chen W."/>
            <person name="Choi C."/>
            <person name="Clum A."/>
            <person name="Dos Santos R.A."/>
            <person name="Damasio A.R."/>
            <person name="Diallinas G."/>
            <person name="Emri T."/>
            <person name="Fekete E."/>
            <person name="Flipphi M."/>
            <person name="Freyberg S."/>
            <person name="Gallo A."/>
            <person name="Gournas C."/>
            <person name="Habgood R."/>
            <person name="Hainaut M."/>
            <person name="Harispe M.L."/>
            <person name="Henrissat B."/>
            <person name="Hilden K.S."/>
            <person name="Hope R."/>
            <person name="Hossain A."/>
            <person name="Karabika E."/>
            <person name="Karaffa L."/>
            <person name="Karanyi Z."/>
            <person name="Krasevec N."/>
            <person name="Kuo A."/>
            <person name="Kusch H."/>
            <person name="LaButti K."/>
            <person name="Lagendijk E.L."/>
            <person name="Lapidus A."/>
            <person name="Levasseur A."/>
            <person name="Lindquist E."/>
            <person name="Lipzen A."/>
            <person name="Logrieco A.F."/>
            <person name="MacCabe A."/>
            <person name="Maekelae M.R."/>
            <person name="Malavazi I."/>
            <person name="Melin P."/>
            <person name="Meyer V."/>
            <person name="Mielnichuk N."/>
            <person name="Miskei M."/>
            <person name="Molnar A.P."/>
            <person name="Mule G."/>
            <person name="Ngan C.Y."/>
            <person name="Orejas M."/>
            <person name="Orosz E."/>
            <person name="Ouedraogo J.P."/>
            <person name="Overkamp K.M."/>
            <person name="Park H.-S."/>
            <person name="Perrone G."/>
            <person name="Piumi F."/>
            <person name="Punt P.J."/>
            <person name="Ram A.F."/>
            <person name="Ramon A."/>
            <person name="Rauscher S."/>
            <person name="Record E."/>
            <person name="Riano-Pachon D.M."/>
            <person name="Robert V."/>
            <person name="Roehrig J."/>
            <person name="Ruller R."/>
            <person name="Salamov A."/>
            <person name="Salih N.S."/>
            <person name="Samson R.A."/>
            <person name="Sandor E."/>
            <person name="Sanguinetti M."/>
            <person name="Schuetze T."/>
            <person name="Sepcic K."/>
            <person name="Shelest E."/>
            <person name="Sherlock G."/>
            <person name="Sophianopoulou V."/>
            <person name="Squina F.M."/>
            <person name="Sun H."/>
            <person name="Susca A."/>
            <person name="Todd R.B."/>
            <person name="Tsang A."/>
            <person name="Unkles S.E."/>
            <person name="van de Wiele N."/>
            <person name="van Rossen-Uffink D."/>
            <person name="Oliveira J.V."/>
            <person name="Vesth T.C."/>
            <person name="Visser J."/>
            <person name="Yu J.-H."/>
            <person name="Zhou M."/>
            <person name="Andersen M.R."/>
            <person name="Archer D.B."/>
            <person name="Baker S.E."/>
            <person name="Benoit I."/>
            <person name="Brakhage A.A."/>
            <person name="Braus G.H."/>
            <person name="Fischer R."/>
            <person name="Frisvad J.C."/>
            <person name="Goldman G.H."/>
            <person name="Houbraken J."/>
            <person name="Oakley B."/>
            <person name="Pocsi I."/>
            <person name="Scazzocchio C."/>
            <person name="Seiboth B."/>
            <person name="vanKuyk P.A."/>
            <person name="Wortman J."/>
            <person name="Dyer P.S."/>
            <person name="Grigoriev I.V."/>
        </authorList>
    </citation>
    <scope>NUCLEOTIDE SEQUENCE [LARGE SCALE GENOMIC DNA]</scope>
    <source>
        <strain evidence="7">CBS 106.47</strain>
    </source>
</reference>
<organism evidence="6 7">
    <name type="scientific">Aspergillus luchuensis (strain CBS 106.47)</name>
    <dbReference type="NCBI Taxonomy" id="1137211"/>
    <lineage>
        <taxon>Eukaryota</taxon>
        <taxon>Fungi</taxon>
        <taxon>Dikarya</taxon>
        <taxon>Ascomycota</taxon>
        <taxon>Pezizomycotina</taxon>
        <taxon>Eurotiomycetes</taxon>
        <taxon>Eurotiomycetidae</taxon>
        <taxon>Eurotiales</taxon>
        <taxon>Aspergillaceae</taxon>
        <taxon>Aspergillus</taxon>
        <taxon>Aspergillus subgen. Circumdati</taxon>
    </lineage>
</organism>
<evidence type="ECO:0000313" key="7">
    <source>
        <dbReference type="Proteomes" id="UP000184063"/>
    </source>
</evidence>
<keyword evidence="1" id="KW-0596">Phosphopantetheine</keyword>
<dbReference type="VEuPathDB" id="FungiDB:ASPFODRAFT_213295"/>
<feature type="non-terminal residue" evidence="6">
    <location>
        <position position="977"/>
    </location>
</feature>
<dbReference type="InterPro" id="IPR009081">
    <property type="entry name" value="PP-bd_ACP"/>
</dbReference>
<evidence type="ECO:0000256" key="4">
    <source>
        <dbReference type="ARBA" id="ARBA00029454"/>
    </source>
</evidence>
<keyword evidence="2" id="KW-0597">Phosphoprotein</keyword>
<dbReference type="PANTHER" id="PTHR45527:SF3">
    <property type="entry name" value="SIDEROPHORE SYNTHETASE (EUROFUNG)"/>
    <property type="match status" value="1"/>
</dbReference>
<dbReference type="CDD" id="cd19545">
    <property type="entry name" value="FUM14_C_NRPS-like"/>
    <property type="match status" value="1"/>
</dbReference>
<dbReference type="GO" id="GO:0043041">
    <property type="term" value="P:amino acid activation for nonribosomal peptide biosynthetic process"/>
    <property type="evidence" value="ECO:0007669"/>
    <property type="project" value="TreeGrafter"/>
</dbReference>
<dbReference type="InterPro" id="IPR036736">
    <property type="entry name" value="ACP-like_sf"/>
</dbReference>
<evidence type="ECO:0000256" key="2">
    <source>
        <dbReference type="ARBA" id="ARBA00022553"/>
    </source>
</evidence>
<dbReference type="Gene3D" id="1.10.1200.10">
    <property type="entry name" value="ACP-like"/>
    <property type="match status" value="1"/>
</dbReference>
<evidence type="ECO:0000259" key="5">
    <source>
        <dbReference type="PROSITE" id="PS50075"/>
    </source>
</evidence>
<dbReference type="Gene3D" id="3.40.50.12780">
    <property type="entry name" value="N-terminal domain of ligase-like"/>
    <property type="match status" value="1"/>
</dbReference>
<comment type="similarity">
    <text evidence="4">Belongs to the NRP synthetase family.</text>
</comment>
<dbReference type="Pfam" id="PF00550">
    <property type="entry name" value="PP-binding"/>
    <property type="match status" value="1"/>
</dbReference>
<protein>
    <recommendedName>
        <fullName evidence="5">Carrier domain-containing protein</fullName>
    </recommendedName>
</protein>
<dbReference type="SUPFAM" id="SSF52777">
    <property type="entry name" value="CoA-dependent acyltransferases"/>
    <property type="match status" value="2"/>
</dbReference>
<dbReference type="InterPro" id="IPR001242">
    <property type="entry name" value="Condensation_dom"/>
</dbReference>
<evidence type="ECO:0000313" key="6">
    <source>
        <dbReference type="EMBL" id="OJZ79488.1"/>
    </source>
</evidence>
<keyword evidence="3" id="KW-0436">Ligase</keyword>
<dbReference type="Gene3D" id="3.30.300.30">
    <property type="match status" value="1"/>
</dbReference>
<dbReference type="AlphaFoldDB" id="A0A1M3SYD0"/>
<dbReference type="InterPro" id="IPR042099">
    <property type="entry name" value="ANL_N_sf"/>
</dbReference>
<dbReference type="Pfam" id="PF00501">
    <property type="entry name" value="AMP-binding"/>
    <property type="match status" value="1"/>
</dbReference>
<dbReference type="FunFam" id="3.30.300.30:FF:000015">
    <property type="entry name" value="Nonribosomal peptide synthase SidD"/>
    <property type="match status" value="1"/>
</dbReference>
<dbReference type="GO" id="GO:0016874">
    <property type="term" value="F:ligase activity"/>
    <property type="evidence" value="ECO:0007669"/>
    <property type="project" value="UniProtKB-KW"/>
</dbReference>
<dbReference type="GO" id="GO:0031177">
    <property type="term" value="F:phosphopantetheine binding"/>
    <property type="evidence" value="ECO:0007669"/>
    <property type="project" value="InterPro"/>
</dbReference>
<dbReference type="GO" id="GO:0005737">
    <property type="term" value="C:cytoplasm"/>
    <property type="evidence" value="ECO:0007669"/>
    <property type="project" value="TreeGrafter"/>
</dbReference>
<sequence length="977" mass="107570">MAEFSWSDLDYSQATAVAQPDNAAYASFTSGSTGHPKAVVVEHSAYCSNVLAHSNRLQFSKDSRVLQSASYAFGASIMQMVTTLIVGGCVCVPSESECRDNIAAAARKLQANWALFTPSSFRIVRHADMSNLKHVVLGGEVPAQDDITDWRDHVQVHVAYGSSECSVISAVAESVGPFSSPQLIGKMAGGVGWVVEPDNHHRLAPLGAIGELLVEGTILARGYLNDADKTAEAFIEPPIWFSEFCERYNQTSSREGRMYKTGDLVRYNADGSLVFVGRKDTQVKIRGQRVELSEVEHHIRQSLAGDARLPVVAETVTPRGSKNPVLVAYIAIGEVANESPDRVRAALEQWLRGVEDRLKERVPRYMVPSAYLAMDTIPMTATGKTDRRRLRELGGSLTPEQLAELQPFRSALRAPTTTLERQLHGLWSRVLNLSPDRIGADDSFLQIGGDSISAVQLVAAAREEGLSLTVADIFSTPRLSEMAHAVQAEPYVEEPIAPFSLLLPGTDVDVARAQAAALCGVNSSLVEDVFPCTPLQEGMLTMTAKRPGDYVFQTVFELGNNVDTGRFERAWWEVIATVPILRTRIVDVARQGLVQVVVAGQGPFATSQDLQAYLEADKQENMGLGTPLARFAIVDGPSSQRPVFVWTVHHALVDGWSMPLLLKQVDQAYHGCTRDRLVPFQGFIRHVLQNGATTVAREYWQSQLSGSEPTPFPSLPKPGYEPRADKVVQHHISGIRWPQNGITAATVVRAAWAILLAQHTNTNAPDVVFGATVTGRQEAVPGVERMAGPTIATVPVRITWSWCDDMQALLQQVQAQASSMTAYEQMGLQRIRRINADAEQGCQFQTLLVIQPPAQERKTNRTNILPEVERPKNRNIEENRQLNAFNSYAVMAECSLGADGIDVRVSYDSQVMRQVEVRRVAWHLEHLLREVCENQTGPIAVRNILGVGPEDRRQLQEWNGEVPARVERCVHELVAER</sequence>
<dbReference type="EMBL" id="KV878318">
    <property type="protein sequence ID" value="OJZ79488.1"/>
    <property type="molecule type" value="Genomic_DNA"/>
</dbReference>
<dbReference type="PANTHER" id="PTHR45527">
    <property type="entry name" value="NONRIBOSOMAL PEPTIDE SYNTHETASE"/>
    <property type="match status" value="1"/>
</dbReference>
<dbReference type="PROSITE" id="PS50075">
    <property type="entry name" value="CARRIER"/>
    <property type="match status" value="1"/>
</dbReference>
<dbReference type="SUPFAM" id="SSF56801">
    <property type="entry name" value="Acetyl-CoA synthetase-like"/>
    <property type="match status" value="1"/>
</dbReference>
<dbReference type="OrthoDB" id="416786at2759"/>
<accession>A0A1M3SYD0</accession>
<dbReference type="SUPFAM" id="SSF47336">
    <property type="entry name" value="ACP-like"/>
    <property type="match status" value="1"/>
</dbReference>
<dbReference type="InterPro" id="IPR006162">
    <property type="entry name" value="Ppantetheine_attach_site"/>
</dbReference>
<name>A0A1M3SYD0_ASPLC</name>
<dbReference type="PROSITE" id="PS00012">
    <property type="entry name" value="PHOSPHOPANTETHEINE"/>
    <property type="match status" value="1"/>
</dbReference>
<evidence type="ECO:0000256" key="3">
    <source>
        <dbReference type="ARBA" id="ARBA00022598"/>
    </source>
</evidence>
<dbReference type="Proteomes" id="UP000184063">
    <property type="component" value="Unassembled WGS sequence"/>
</dbReference>
<dbReference type="InterPro" id="IPR000873">
    <property type="entry name" value="AMP-dep_synth/lig_dom"/>
</dbReference>
<dbReference type="Gene3D" id="3.30.559.10">
    <property type="entry name" value="Chloramphenicol acetyltransferase-like domain"/>
    <property type="match status" value="1"/>
</dbReference>